<dbReference type="GO" id="GO:0009881">
    <property type="term" value="F:photoreceptor activity"/>
    <property type="evidence" value="ECO:0007669"/>
    <property type="project" value="UniProtKB-KW"/>
</dbReference>
<keyword evidence="12 13" id="KW-0807">Transducer</keyword>
<keyword evidence="3 13" id="KW-0716">Sensory transduction</keyword>
<dbReference type="InterPro" id="IPR017452">
    <property type="entry name" value="GPCR_Rhodpsn_7TM"/>
</dbReference>
<dbReference type="CDD" id="cd14969">
    <property type="entry name" value="7tmA_Opsins_type2_animals"/>
    <property type="match status" value="1"/>
</dbReference>
<evidence type="ECO:0000256" key="8">
    <source>
        <dbReference type="ARBA" id="ARBA00023040"/>
    </source>
</evidence>
<evidence type="ECO:0000256" key="6">
    <source>
        <dbReference type="ARBA" id="ARBA00022989"/>
    </source>
</evidence>
<dbReference type="PRINTS" id="PR00238">
    <property type="entry name" value="OPSIN"/>
</dbReference>
<evidence type="ECO:0000256" key="10">
    <source>
        <dbReference type="ARBA" id="ARBA00023157"/>
    </source>
</evidence>
<comment type="caution">
    <text evidence="16">The sequence shown here is derived from an EMBL/GenBank/DDBJ whole genome shotgun (WGS) entry which is preliminary data.</text>
</comment>
<name>A0AAV3Y696_9GAST</name>
<proteinExistence type="inferred from homology"/>
<dbReference type="PROSITE" id="PS00237">
    <property type="entry name" value="G_PROTEIN_RECEP_F1_1"/>
    <property type="match status" value="1"/>
</dbReference>
<feature type="compositionally biased region" description="Polar residues" evidence="14">
    <location>
        <begin position="399"/>
        <end position="409"/>
    </location>
</feature>
<keyword evidence="2 13" id="KW-0600">Photoreceptor protein</keyword>
<evidence type="ECO:0000256" key="9">
    <source>
        <dbReference type="ARBA" id="ARBA00023136"/>
    </source>
</evidence>
<sequence length="538" mass="59167">MATLQVTLSMNALPNVPAPVQTTPSSHETVYDPTAGVTQVDFFLVGTALTLMTLVGTFFNGMSIAVFCKYRDLRSPTNTFILSLCTCDFFMSAIGSPIPAYHSFRQTYIRSKLVCDIDAFAVYFLGCTSLYLLAAISVDRYLVIVKPISDFVVTQRAANLAVAVCVTWGFLWALFPLLGWNEYIHEGIGVACSITWHKQDVKNKSYIICVFLFCFIFPFCVMLFCYLKIARTVKQIFNETGVTSSRKHALIENKLLQTIIIMIVVFLVSWIPYVVIGFAEAFGGGMRLSPLVATIPALIAKASCVWNPIIYVAMNANFRMGFISLFPIARICFPQPSSNAQVVDSTAMPTVRGGGSSGVNANTDPQIGAQGDDKGHLSNAGGTSRARLSPEREERRTSQRCSQANSSLALKSPPQGTKDADTLKHDLSPKGEIDRKVSGGNLEESGIDTCYGSDCIEPARYSLTNDDRQHCLPTQDEHDIQALNINGDTHQLGDMSAQNQVRINDNSQDSYPLNERSTNISDQYTHEEAFHATQRSIV</sequence>
<keyword evidence="4 13" id="KW-0812">Transmembrane</keyword>
<evidence type="ECO:0000256" key="2">
    <source>
        <dbReference type="ARBA" id="ARBA00022543"/>
    </source>
</evidence>
<evidence type="ECO:0000313" key="17">
    <source>
        <dbReference type="Proteomes" id="UP000735302"/>
    </source>
</evidence>
<feature type="transmembrane region" description="Helical" evidence="13">
    <location>
        <begin position="255"/>
        <end position="279"/>
    </location>
</feature>
<keyword evidence="17" id="KW-1185">Reference proteome</keyword>
<dbReference type="SMART" id="SM01381">
    <property type="entry name" value="7TM_GPCR_Srsx"/>
    <property type="match status" value="1"/>
</dbReference>
<dbReference type="SUPFAM" id="SSF81321">
    <property type="entry name" value="Family A G protein-coupled receptor-like"/>
    <property type="match status" value="1"/>
</dbReference>
<feature type="transmembrane region" description="Helical" evidence="13">
    <location>
        <begin position="157"/>
        <end position="175"/>
    </location>
</feature>
<keyword evidence="9 13" id="KW-0472">Membrane</keyword>
<evidence type="ECO:0000256" key="4">
    <source>
        <dbReference type="ARBA" id="ARBA00022692"/>
    </source>
</evidence>
<dbReference type="Pfam" id="PF00001">
    <property type="entry name" value="7tm_1"/>
    <property type="match status" value="1"/>
</dbReference>
<evidence type="ECO:0000256" key="11">
    <source>
        <dbReference type="ARBA" id="ARBA00023170"/>
    </source>
</evidence>
<dbReference type="GO" id="GO:0004930">
    <property type="term" value="F:G protein-coupled receptor activity"/>
    <property type="evidence" value="ECO:0007669"/>
    <property type="project" value="UniProtKB-KW"/>
</dbReference>
<keyword evidence="8 13" id="KW-0297">G-protein coupled receptor</keyword>
<evidence type="ECO:0000256" key="12">
    <source>
        <dbReference type="ARBA" id="ARBA00023224"/>
    </source>
</evidence>
<dbReference type="InterPro" id="IPR050125">
    <property type="entry name" value="GPCR_opsins"/>
</dbReference>
<evidence type="ECO:0000256" key="3">
    <source>
        <dbReference type="ARBA" id="ARBA00022606"/>
    </source>
</evidence>
<organism evidence="16 17">
    <name type="scientific">Plakobranchus ocellatus</name>
    <dbReference type="NCBI Taxonomy" id="259542"/>
    <lineage>
        <taxon>Eukaryota</taxon>
        <taxon>Metazoa</taxon>
        <taxon>Spiralia</taxon>
        <taxon>Lophotrochozoa</taxon>
        <taxon>Mollusca</taxon>
        <taxon>Gastropoda</taxon>
        <taxon>Heterobranchia</taxon>
        <taxon>Euthyneura</taxon>
        <taxon>Panpulmonata</taxon>
        <taxon>Sacoglossa</taxon>
        <taxon>Placobranchoidea</taxon>
        <taxon>Plakobranchidae</taxon>
        <taxon>Plakobranchus</taxon>
    </lineage>
</organism>
<feature type="transmembrane region" description="Helical" evidence="13">
    <location>
        <begin position="291"/>
        <end position="314"/>
    </location>
</feature>
<dbReference type="PRINTS" id="PR00237">
    <property type="entry name" value="GPCRRHODOPSN"/>
</dbReference>
<evidence type="ECO:0000313" key="16">
    <source>
        <dbReference type="EMBL" id="GFN78316.1"/>
    </source>
</evidence>
<dbReference type="GO" id="GO:0016020">
    <property type="term" value="C:membrane"/>
    <property type="evidence" value="ECO:0007669"/>
    <property type="project" value="UniProtKB-SubCell"/>
</dbReference>
<dbReference type="PROSITE" id="PS50262">
    <property type="entry name" value="G_PROTEIN_RECEP_F1_2"/>
    <property type="match status" value="1"/>
</dbReference>
<keyword evidence="11 13" id="KW-0675">Receptor</keyword>
<protein>
    <submittedName>
        <fullName evidence="16">Melanopsin</fullName>
    </submittedName>
</protein>
<keyword evidence="7 13" id="KW-0157">Chromophore</keyword>
<reference evidence="16 17" key="1">
    <citation type="journal article" date="2021" name="Elife">
        <title>Chloroplast acquisition without the gene transfer in kleptoplastic sea slugs, Plakobranchus ocellatus.</title>
        <authorList>
            <person name="Maeda T."/>
            <person name="Takahashi S."/>
            <person name="Yoshida T."/>
            <person name="Shimamura S."/>
            <person name="Takaki Y."/>
            <person name="Nagai Y."/>
            <person name="Toyoda A."/>
            <person name="Suzuki Y."/>
            <person name="Arimoto A."/>
            <person name="Ishii H."/>
            <person name="Satoh N."/>
            <person name="Nishiyama T."/>
            <person name="Hasebe M."/>
            <person name="Maruyama T."/>
            <person name="Minagawa J."/>
            <person name="Obokata J."/>
            <person name="Shigenobu S."/>
        </authorList>
    </citation>
    <scope>NUCLEOTIDE SEQUENCE [LARGE SCALE GENOMIC DNA]</scope>
</reference>
<feature type="compositionally biased region" description="Basic and acidic residues" evidence="14">
    <location>
        <begin position="418"/>
        <end position="437"/>
    </location>
</feature>
<feature type="transmembrane region" description="Helical" evidence="13">
    <location>
        <begin position="205"/>
        <end position="227"/>
    </location>
</feature>
<dbReference type="PANTHER" id="PTHR24240">
    <property type="entry name" value="OPSIN"/>
    <property type="match status" value="1"/>
</dbReference>
<dbReference type="PROSITE" id="PS00238">
    <property type="entry name" value="OPSIN"/>
    <property type="match status" value="1"/>
</dbReference>
<evidence type="ECO:0000256" key="1">
    <source>
        <dbReference type="ARBA" id="ARBA00004141"/>
    </source>
</evidence>
<keyword evidence="10" id="KW-1015">Disulfide bond</keyword>
<dbReference type="GO" id="GO:0007601">
    <property type="term" value="P:visual perception"/>
    <property type="evidence" value="ECO:0007669"/>
    <property type="project" value="InterPro"/>
</dbReference>
<feature type="transmembrane region" description="Helical" evidence="13">
    <location>
        <begin position="80"/>
        <end position="100"/>
    </location>
</feature>
<dbReference type="GO" id="GO:0007602">
    <property type="term" value="P:phototransduction"/>
    <property type="evidence" value="ECO:0007669"/>
    <property type="project" value="UniProtKB-KW"/>
</dbReference>
<keyword evidence="6 13" id="KW-1133">Transmembrane helix</keyword>
<feature type="compositionally biased region" description="Basic and acidic residues" evidence="14">
    <location>
        <begin position="388"/>
        <end position="397"/>
    </location>
</feature>
<dbReference type="InterPro" id="IPR000276">
    <property type="entry name" value="GPCR_Rhodpsn"/>
</dbReference>
<dbReference type="InterPro" id="IPR001760">
    <property type="entry name" value="Opsin"/>
</dbReference>
<feature type="transmembrane region" description="Helical" evidence="13">
    <location>
        <begin position="42"/>
        <end position="68"/>
    </location>
</feature>
<accession>A0AAV3Y696</accession>
<dbReference type="Gene3D" id="1.20.1070.10">
    <property type="entry name" value="Rhodopsin 7-helix transmembrane proteins"/>
    <property type="match status" value="1"/>
</dbReference>
<evidence type="ECO:0000256" key="13">
    <source>
        <dbReference type="RuleBase" id="RU004951"/>
    </source>
</evidence>
<keyword evidence="5 13" id="KW-0681">Retinal protein</keyword>
<comment type="subcellular location">
    <subcellularLocation>
        <location evidence="1 13">Membrane</location>
        <topology evidence="1 13">Multi-pass membrane protein</topology>
    </subcellularLocation>
</comment>
<dbReference type="AlphaFoldDB" id="A0AAV3Y696"/>
<dbReference type="InterPro" id="IPR027430">
    <property type="entry name" value="Retinal_BS"/>
</dbReference>
<feature type="transmembrane region" description="Helical" evidence="13">
    <location>
        <begin position="120"/>
        <end position="145"/>
    </location>
</feature>
<feature type="domain" description="G-protein coupled receptors family 1 profile" evidence="15">
    <location>
        <begin position="59"/>
        <end position="311"/>
    </location>
</feature>
<evidence type="ECO:0000256" key="14">
    <source>
        <dbReference type="SAM" id="MobiDB-lite"/>
    </source>
</evidence>
<gene>
    <name evidence="16" type="ORF">PoB_000482200</name>
</gene>
<feature type="region of interest" description="Disordered" evidence="14">
    <location>
        <begin position="347"/>
        <end position="440"/>
    </location>
</feature>
<dbReference type="Proteomes" id="UP000735302">
    <property type="component" value="Unassembled WGS sequence"/>
</dbReference>
<dbReference type="EMBL" id="BLXT01000588">
    <property type="protein sequence ID" value="GFN78316.1"/>
    <property type="molecule type" value="Genomic_DNA"/>
</dbReference>
<evidence type="ECO:0000256" key="5">
    <source>
        <dbReference type="ARBA" id="ARBA00022925"/>
    </source>
</evidence>
<evidence type="ECO:0000256" key="7">
    <source>
        <dbReference type="ARBA" id="ARBA00022991"/>
    </source>
</evidence>
<comment type="similarity">
    <text evidence="13">Belongs to the G-protein coupled receptor 1 family. Opsin subfamily.</text>
</comment>
<evidence type="ECO:0000259" key="15">
    <source>
        <dbReference type="PROSITE" id="PS50262"/>
    </source>
</evidence>